<evidence type="ECO:0000313" key="5">
    <source>
        <dbReference type="EMBL" id="QLQ78528.1"/>
    </source>
</evidence>
<dbReference type="PANTHER" id="PTHR19848">
    <property type="entry name" value="WD40 REPEAT PROTEIN"/>
    <property type="match status" value="1"/>
</dbReference>
<evidence type="ECO:0000256" key="1">
    <source>
        <dbReference type="ARBA" id="ARBA00022574"/>
    </source>
</evidence>
<feature type="repeat" description="WD" evidence="3">
    <location>
        <begin position="596"/>
        <end position="635"/>
    </location>
</feature>
<protein>
    <submittedName>
        <fullName evidence="5">Uncharacterized protein</fullName>
    </submittedName>
</protein>
<dbReference type="PROSITE" id="PS50294">
    <property type="entry name" value="WD_REPEATS_REGION"/>
    <property type="match status" value="3"/>
</dbReference>
<dbReference type="InterPro" id="IPR015943">
    <property type="entry name" value="WD40/YVTN_repeat-like_dom_sf"/>
</dbReference>
<feature type="region of interest" description="Disordered" evidence="4">
    <location>
        <begin position="306"/>
        <end position="337"/>
    </location>
</feature>
<accession>A0A7H9HL27</accession>
<reference evidence="5 6" key="1">
    <citation type="submission" date="2020-06" db="EMBL/GenBank/DDBJ databases">
        <title>The yeast mating-type switching endonuclease HO is a domesticated member of an unorthodox homing genetic element family.</title>
        <authorList>
            <person name="Coughlan A.Y."/>
            <person name="Lombardi L."/>
            <person name="Braun-Galleani S."/>
            <person name="Martos A.R."/>
            <person name="Galeote V."/>
            <person name="Bigey F."/>
            <person name="Dequin S."/>
            <person name="Byrne K.P."/>
            <person name="Wolfe K.H."/>
        </authorList>
    </citation>
    <scope>NUCLEOTIDE SEQUENCE [LARGE SCALE GENOMIC DNA]</scope>
    <source>
        <strain evidence="5 6">CBS2947</strain>
    </source>
</reference>
<evidence type="ECO:0000256" key="4">
    <source>
        <dbReference type="SAM" id="MobiDB-lite"/>
    </source>
</evidence>
<dbReference type="EMBL" id="CP059267">
    <property type="protein sequence ID" value="QLQ78528.1"/>
    <property type="molecule type" value="Genomic_DNA"/>
</dbReference>
<feature type="repeat" description="WD" evidence="3">
    <location>
        <begin position="573"/>
        <end position="595"/>
    </location>
</feature>
<evidence type="ECO:0000256" key="3">
    <source>
        <dbReference type="PROSITE-ProRule" id="PRU00221"/>
    </source>
</evidence>
<dbReference type="SMART" id="SM00320">
    <property type="entry name" value="WD40"/>
    <property type="match status" value="6"/>
</dbReference>
<dbReference type="SUPFAM" id="SSF50978">
    <property type="entry name" value="WD40 repeat-like"/>
    <property type="match status" value="1"/>
</dbReference>
<dbReference type="CDD" id="cd00200">
    <property type="entry name" value="WD40"/>
    <property type="match status" value="1"/>
</dbReference>
<dbReference type="PROSITE" id="PS50082">
    <property type="entry name" value="WD_REPEATS_2"/>
    <property type="match status" value="5"/>
</dbReference>
<feature type="repeat" description="WD" evidence="3">
    <location>
        <begin position="393"/>
        <end position="435"/>
    </location>
</feature>
<dbReference type="AlphaFoldDB" id="A0A7H9HL27"/>
<dbReference type="PROSITE" id="PS00678">
    <property type="entry name" value="WD_REPEATS_1"/>
    <property type="match status" value="4"/>
</dbReference>
<dbReference type="OrthoDB" id="496at2759"/>
<feature type="repeat" description="WD" evidence="3">
    <location>
        <begin position="436"/>
        <end position="477"/>
    </location>
</feature>
<feature type="compositionally biased region" description="Basic and acidic residues" evidence="4">
    <location>
        <begin position="308"/>
        <end position="331"/>
    </location>
</feature>
<sequence>MSSNEQLSQLSRALSTTAAALFGSQNMEDTILSYSSPYKRALHQAMTNIGSDGTTISLGWKKKNGSGTFQSLYSSQDGKSFFKNKITDSKTSFKVLSYLSDDLLHDIPNDEMETRTNSHNRLLKENGEAKGKKKSTNQDPSLFQGFEASLPIIKEALKHQKSSSKGEMKTIRGPESSDAEAKDNNGIGEQFILPEGLKPERITESYSRRFLKGISSQITDNLDLLEIQKKVAASEIREIDGKLERLRKIRESVFERIAKIEQNELFLENNLNLVRDRLSFLEEYGLEMENGTENEDKDEIAPEALEQTDLKDSGHRDNAKSEEDVSDKSTVVEESNNTSALMSRSIYMKLKTKDESPVKKLRNFYHDNNKKRRKTFPTLQQYYSRGSKINDFKNAHNESITCLDFDVPFGTLCTAGHMDHSIKIWDLSQKKQIGQMSGHKASISCMQMDSRYSMLITGGRDAVLKMWDLNLGTQLYQEQSDVIPSTESACVYTFDSHVDEITALSFDSAYLVSGSQDRTVRQWDLSNGKCLQTIDLSFAGRLSQNNSVSSSSMLTPTDISPVIGALQCFDAALATGTKDGMVRLWDLRSGKVIRTLEGHTDAITALKFDSRNLITGSLDRSVRIWDLRTGTLADAFAYESPVLSLDFDSQSIVVANREATVQVVDRNDDKHWQCGIQDSQDPSTAQFVRYKDGYMIEGRSNGDVAAWAL</sequence>
<dbReference type="Proteomes" id="UP000510647">
    <property type="component" value="Chromosome 1"/>
</dbReference>
<keyword evidence="1 3" id="KW-0853">WD repeat</keyword>
<dbReference type="PANTHER" id="PTHR19848:SF8">
    <property type="entry name" value="F-BOX AND WD REPEAT DOMAIN CONTAINING 7"/>
    <property type="match status" value="1"/>
</dbReference>
<organism evidence="5 6">
    <name type="scientific">Torulaspora globosa</name>
    <dbReference type="NCBI Taxonomy" id="48254"/>
    <lineage>
        <taxon>Eukaryota</taxon>
        <taxon>Fungi</taxon>
        <taxon>Dikarya</taxon>
        <taxon>Ascomycota</taxon>
        <taxon>Saccharomycotina</taxon>
        <taxon>Saccharomycetes</taxon>
        <taxon>Saccharomycetales</taxon>
        <taxon>Saccharomycetaceae</taxon>
        <taxon>Torulaspora</taxon>
    </lineage>
</organism>
<feature type="repeat" description="WD" evidence="3">
    <location>
        <begin position="494"/>
        <end position="533"/>
    </location>
</feature>
<keyword evidence="6" id="KW-1185">Reference proteome</keyword>
<evidence type="ECO:0000313" key="6">
    <source>
        <dbReference type="Proteomes" id="UP000510647"/>
    </source>
</evidence>
<dbReference type="InterPro" id="IPR020472">
    <property type="entry name" value="WD40_PAC1"/>
</dbReference>
<dbReference type="InterPro" id="IPR001680">
    <property type="entry name" value="WD40_rpt"/>
</dbReference>
<feature type="region of interest" description="Disordered" evidence="4">
    <location>
        <begin position="158"/>
        <end position="190"/>
    </location>
</feature>
<feature type="region of interest" description="Disordered" evidence="4">
    <location>
        <begin position="110"/>
        <end position="142"/>
    </location>
</feature>
<dbReference type="InterPro" id="IPR019775">
    <property type="entry name" value="WD40_repeat_CS"/>
</dbReference>
<evidence type="ECO:0000256" key="2">
    <source>
        <dbReference type="ARBA" id="ARBA00022737"/>
    </source>
</evidence>
<dbReference type="Gene3D" id="6.10.280.220">
    <property type="match status" value="1"/>
</dbReference>
<name>A0A7H9HL27_9SACH</name>
<dbReference type="CDD" id="cd22881">
    <property type="entry name" value="Mdv1_N"/>
    <property type="match status" value="1"/>
</dbReference>
<dbReference type="InterPro" id="IPR036322">
    <property type="entry name" value="WD40_repeat_dom_sf"/>
</dbReference>
<gene>
    <name evidence="5" type="ORF">HG537_0A07750</name>
</gene>
<feature type="compositionally biased region" description="Basic and acidic residues" evidence="4">
    <location>
        <begin position="110"/>
        <end position="130"/>
    </location>
</feature>
<dbReference type="Pfam" id="PF00400">
    <property type="entry name" value="WD40"/>
    <property type="match status" value="4"/>
</dbReference>
<dbReference type="Gene3D" id="2.130.10.10">
    <property type="entry name" value="YVTN repeat-like/Quinoprotein amine dehydrogenase"/>
    <property type="match status" value="2"/>
</dbReference>
<dbReference type="PRINTS" id="PR00320">
    <property type="entry name" value="GPROTEINBRPT"/>
</dbReference>
<proteinExistence type="predicted"/>
<keyword evidence="2" id="KW-0677">Repeat</keyword>